<accession>A0ABV8RUY4</accession>
<feature type="domain" description="Pirin C-terminal" evidence="4">
    <location>
        <begin position="182"/>
        <end position="284"/>
    </location>
</feature>
<dbReference type="Pfam" id="PF02678">
    <property type="entry name" value="Pirin"/>
    <property type="match status" value="1"/>
</dbReference>
<evidence type="ECO:0000259" key="4">
    <source>
        <dbReference type="Pfam" id="PF05726"/>
    </source>
</evidence>
<comment type="caution">
    <text evidence="5">The sequence shown here is derived from an EMBL/GenBank/DDBJ whole genome shotgun (WGS) entry which is preliminary data.</text>
</comment>
<dbReference type="CDD" id="cd02247">
    <property type="entry name" value="cupin_pirin_C"/>
    <property type="match status" value="1"/>
</dbReference>
<dbReference type="PIRSF" id="PIRSF006232">
    <property type="entry name" value="Pirin"/>
    <property type="match status" value="1"/>
</dbReference>
<evidence type="ECO:0000313" key="6">
    <source>
        <dbReference type="Proteomes" id="UP001595756"/>
    </source>
</evidence>
<dbReference type="SUPFAM" id="SSF51182">
    <property type="entry name" value="RmlC-like cupins"/>
    <property type="match status" value="1"/>
</dbReference>
<reference evidence="6" key="1">
    <citation type="journal article" date="2019" name="Int. J. Syst. Evol. Microbiol.">
        <title>The Global Catalogue of Microorganisms (GCM) 10K type strain sequencing project: providing services to taxonomists for standard genome sequencing and annotation.</title>
        <authorList>
            <consortium name="The Broad Institute Genomics Platform"/>
            <consortium name="The Broad Institute Genome Sequencing Center for Infectious Disease"/>
            <person name="Wu L."/>
            <person name="Ma J."/>
        </authorList>
    </citation>
    <scope>NUCLEOTIDE SEQUENCE [LARGE SCALE GENOMIC DNA]</scope>
    <source>
        <strain evidence="6">CGMCC 1.19029</strain>
    </source>
</reference>
<gene>
    <name evidence="5" type="ORF">ACFO0J_04125</name>
</gene>
<dbReference type="InterPro" id="IPR014710">
    <property type="entry name" value="RmlC-like_jellyroll"/>
</dbReference>
<evidence type="ECO:0000259" key="3">
    <source>
        <dbReference type="Pfam" id="PF02678"/>
    </source>
</evidence>
<dbReference type="InterPro" id="IPR011051">
    <property type="entry name" value="RmlC_Cupin_sf"/>
</dbReference>
<dbReference type="InterPro" id="IPR053186">
    <property type="entry name" value="QDO-related"/>
</dbReference>
<organism evidence="5 6">
    <name type="scientific">Castellaniella hirudinis</name>
    <dbReference type="NCBI Taxonomy" id="1144617"/>
    <lineage>
        <taxon>Bacteria</taxon>
        <taxon>Pseudomonadati</taxon>
        <taxon>Pseudomonadota</taxon>
        <taxon>Betaproteobacteria</taxon>
        <taxon>Burkholderiales</taxon>
        <taxon>Alcaligenaceae</taxon>
        <taxon>Castellaniella</taxon>
    </lineage>
</organism>
<dbReference type="PANTHER" id="PTHR43594">
    <property type="entry name" value="QUERCETIN 2,3-DIOXYGENASE"/>
    <property type="match status" value="1"/>
</dbReference>
<dbReference type="InterPro" id="IPR012093">
    <property type="entry name" value="Pirin"/>
</dbReference>
<evidence type="ECO:0000256" key="2">
    <source>
        <dbReference type="RuleBase" id="RU003457"/>
    </source>
</evidence>
<dbReference type="Pfam" id="PF05726">
    <property type="entry name" value="Pirin_C"/>
    <property type="match status" value="1"/>
</dbReference>
<evidence type="ECO:0000256" key="1">
    <source>
        <dbReference type="ARBA" id="ARBA00008416"/>
    </source>
</evidence>
<protein>
    <submittedName>
        <fullName evidence="5">Pirin family protein</fullName>
    </submittedName>
</protein>
<dbReference type="RefSeq" id="WP_376811997.1">
    <property type="nucleotide sequence ID" value="NZ_JBHSDY010000002.1"/>
</dbReference>
<dbReference type="EMBL" id="JBHSDY010000002">
    <property type="protein sequence ID" value="MFC4297225.1"/>
    <property type="molecule type" value="Genomic_DNA"/>
</dbReference>
<comment type="similarity">
    <text evidence="1 2">Belongs to the pirin family.</text>
</comment>
<dbReference type="InterPro" id="IPR008778">
    <property type="entry name" value="Pirin_C_dom"/>
</dbReference>
<keyword evidence="6" id="KW-1185">Reference proteome</keyword>
<dbReference type="Gene3D" id="2.60.120.10">
    <property type="entry name" value="Jelly Rolls"/>
    <property type="match status" value="2"/>
</dbReference>
<dbReference type="Proteomes" id="UP001595756">
    <property type="component" value="Unassembled WGS sequence"/>
</dbReference>
<dbReference type="InterPro" id="IPR003829">
    <property type="entry name" value="Pirin_N_dom"/>
</dbReference>
<proteinExistence type="inferred from homology"/>
<evidence type="ECO:0000313" key="5">
    <source>
        <dbReference type="EMBL" id="MFC4297225.1"/>
    </source>
</evidence>
<feature type="domain" description="Pirin N-terminal" evidence="3">
    <location>
        <begin position="22"/>
        <end position="127"/>
    </location>
</feature>
<sequence>MKKILGVYEAPRPHWVGNGFPVRSLFSYDNHGKALSPFLLLDHAGPQTFAPTTTRRGVGEHPHRGFETVTIVYEGEVAHRDSTGAGGTIGPGDVQWMTAASGILHEEYHSEAFAQSGGPLEMVQLWVNLPARDKMSAPGYQTLLNADIPQVTLPDDAGRLRVIAGDYAGSRGPARTFTPIDVWDVRLRAGATAELQSPPGRTLALVVLHGTLQVNGQEIVRAGQLVHMDRAADTVHLEANNEVTLLWLSGEPIDEAVVGYGPFVMNSEAEIRQALEDFRSGRFGGIPATEAVPVH</sequence>
<dbReference type="PANTHER" id="PTHR43594:SF1">
    <property type="entry name" value="QUERCETIN 2,3-DIOXYGENASE PA2418-RELATED"/>
    <property type="match status" value="1"/>
</dbReference>
<name>A0ABV8RUY4_9BURK</name>
<dbReference type="CDD" id="cd02909">
    <property type="entry name" value="cupin_pirin_N"/>
    <property type="match status" value="1"/>
</dbReference>